<organism evidence="2 3">
    <name type="scientific">Pseudidiomarina marina</name>
    <dbReference type="NCBI Taxonomy" id="502366"/>
    <lineage>
        <taxon>Bacteria</taxon>
        <taxon>Pseudomonadati</taxon>
        <taxon>Pseudomonadota</taxon>
        <taxon>Gammaproteobacteria</taxon>
        <taxon>Alteromonadales</taxon>
        <taxon>Idiomarinaceae</taxon>
        <taxon>Pseudidiomarina</taxon>
    </lineage>
</organism>
<dbReference type="AlphaFoldDB" id="A0A432YJM6"/>
<dbReference type="RefSeq" id="WP_126758677.1">
    <property type="nucleotide sequence ID" value="NZ_PIPZ01000001.1"/>
</dbReference>
<dbReference type="EMBL" id="PIPZ01000001">
    <property type="protein sequence ID" value="RUO61045.1"/>
    <property type="molecule type" value="Genomic_DNA"/>
</dbReference>
<dbReference type="Proteomes" id="UP000288127">
    <property type="component" value="Unassembled WGS sequence"/>
</dbReference>
<evidence type="ECO:0000256" key="1">
    <source>
        <dbReference type="SAM" id="MobiDB-lite"/>
    </source>
</evidence>
<name>A0A432YJM6_9GAMM</name>
<accession>A0A432YJM6</accession>
<feature type="compositionally biased region" description="Polar residues" evidence="1">
    <location>
        <begin position="179"/>
        <end position="197"/>
    </location>
</feature>
<keyword evidence="3" id="KW-1185">Reference proteome</keyword>
<reference evidence="3" key="1">
    <citation type="journal article" date="2018" name="Front. Microbiol.">
        <title>Genome-Based Analysis Reveals the Taxonomy and Diversity of the Family Idiomarinaceae.</title>
        <authorList>
            <person name="Liu Y."/>
            <person name="Lai Q."/>
            <person name="Shao Z."/>
        </authorList>
    </citation>
    <scope>NUCLEOTIDE SEQUENCE [LARGE SCALE GENOMIC DNA]</scope>
    <source>
        <strain evidence="3">PIM1</strain>
    </source>
</reference>
<evidence type="ECO:0000313" key="2">
    <source>
        <dbReference type="EMBL" id="RUO61045.1"/>
    </source>
</evidence>
<comment type="caution">
    <text evidence="2">The sequence shown here is derived from an EMBL/GenBank/DDBJ whole genome shotgun (WGS) entry which is preliminary data.</text>
</comment>
<feature type="region of interest" description="Disordered" evidence="1">
    <location>
        <begin position="179"/>
        <end position="200"/>
    </location>
</feature>
<proteinExistence type="predicted"/>
<sequence>MFKAPARLYKASELKKTSAAKTILELLHGLELQLPRLDTLSQRYRESIIYASPVIVRELPKPAHAENEKREFTPAQLVAGFVTYKLMLQTNDSYNVVAMSDREANDDFLCALAWSDLFRSLIYFKTDALALLFKRLQSSCPGEIQHALFAGKLTQERFLQHVSISKHTLQERLKLLNKNPTKPSALNTSDQASQQSLVPEMPTLAELLAGDE</sequence>
<gene>
    <name evidence="2" type="ORF">CWI76_01895</name>
</gene>
<evidence type="ECO:0000313" key="3">
    <source>
        <dbReference type="Proteomes" id="UP000288127"/>
    </source>
</evidence>
<protein>
    <submittedName>
        <fullName evidence="2">Uncharacterized protein</fullName>
    </submittedName>
</protein>